<evidence type="ECO:0000313" key="1">
    <source>
        <dbReference type="EMBL" id="DAF99532.1"/>
    </source>
</evidence>
<proteinExistence type="predicted"/>
<protein>
    <submittedName>
        <fullName evidence="1">Uncharacterized protein</fullName>
    </submittedName>
</protein>
<reference evidence="1" key="1">
    <citation type="journal article" date="2021" name="Proc. Natl. Acad. Sci. U.S.A.">
        <title>A Catalog of Tens of Thousands of Viruses from Human Metagenomes Reveals Hidden Associations with Chronic Diseases.</title>
        <authorList>
            <person name="Tisza M.J."/>
            <person name="Buck C.B."/>
        </authorList>
    </citation>
    <scope>NUCLEOTIDE SEQUENCE</scope>
    <source>
        <strain evidence="1">CthHz3</strain>
    </source>
</reference>
<accession>A0A8S5UYM1</accession>
<sequence length="33" mass="3508">MVISPFPHASGVSVQAGEWGLYRIPNKGCESSC</sequence>
<name>A0A8S5UYM1_9CAUD</name>
<dbReference type="EMBL" id="BK016167">
    <property type="protein sequence ID" value="DAF99532.1"/>
    <property type="molecule type" value="Genomic_DNA"/>
</dbReference>
<organism evidence="1">
    <name type="scientific">Siphoviridae sp. cthHz3</name>
    <dbReference type="NCBI Taxonomy" id="2825614"/>
    <lineage>
        <taxon>Viruses</taxon>
        <taxon>Duplodnaviria</taxon>
        <taxon>Heunggongvirae</taxon>
        <taxon>Uroviricota</taxon>
        <taxon>Caudoviricetes</taxon>
    </lineage>
</organism>